<keyword evidence="1" id="KW-0521">NADP</keyword>
<gene>
    <name evidence="4" type="ORF">CYY_010534</name>
</gene>
<sequence>MSLNTKQNKKVIFEELGGVDKLKVISTDENKKPGKGELGIRVKALALNRADLLFISGLYGKLDLPTGLGFEASGVVEQIGEEVDGFKVGDSVSVGPNISIAKYPLSGEYVLVPENSLIKNPDNVSHNDMAANWVAYFTSYYGLQEAKLTKGDTVLINAASSSVSIAAIHLAKYWGARVIAVGRSNKKRSLALEHGADHYISTQDEDLVAKVKEYTDGKGVQVIYDSVGGPQFSLFGEIASIGAKIVVYGALDQAPTPIPMYQLIFKSIQILGFTLGRYLTADHDEKRLQVTQELNQLFSSKKYKSLVGKVYKGIDSYIPAVEFLEKADLEGKIIIDLSQ</sequence>
<dbReference type="OrthoDB" id="15822at2759"/>
<evidence type="ECO:0000259" key="3">
    <source>
        <dbReference type="SMART" id="SM00829"/>
    </source>
</evidence>
<dbReference type="PANTHER" id="PTHR48106:SF5">
    <property type="entry name" value="ZINC-CONTAINING ALCOHOL DEHYDROGENASE"/>
    <property type="match status" value="1"/>
</dbReference>
<dbReference type="InterPro" id="IPR036291">
    <property type="entry name" value="NAD(P)-bd_dom_sf"/>
</dbReference>
<organism evidence="4 5">
    <name type="scientific">Polysphondylium violaceum</name>
    <dbReference type="NCBI Taxonomy" id="133409"/>
    <lineage>
        <taxon>Eukaryota</taxon>
        <taxon>Amoebozoa</taxon>
        <taxon>Evosea</taxon>
        <taxon>Eumycetozoa</taxon>
        <taxon>Dictyostelia</taxon>
        <taxon>Dictyosteliales</taxon>
        <taxon>Dictyosteliaceae</taxon>
        <taxon>Polysphondylium</taxon>
    </lineage>
</organism>
<reference evidence="4" key="1">
    <citation type="submission" date="2020-01" db="EMBL/GenBank/DDBJ databases">
        <title>Development of genomics and gene disruption for Polysphondylium violaceum indicates a role for the polyketide synthase stlB in stalk morphogenesis.</title>
        <authorList>
            <person name="Narita B."/>
            <person name="Kawabe Y."/>
            <person name="Kin K."/>
            <person name="Saito T."/>
            <person name="Gibbs R."/>
            <person name="Kuspa A."/>
            <person name="Muzny D."/>
            <person name="Queller D."/>
            <person name="Richards S."/>
            <person name="Strassman J."/>
            <person name="Sucgang R."/>
            <person name="Worley K."/>
            <person name="Schaap P."/>
        </authorList>
    </citation>
    <scope>NUCLEOTIDE SEQUENCE</scope>
    <source>
        <strain evidence="4">QSvi11</strain>
    </source>
</reference>
<proteinExistence type="predicted"/>
<dbReference type="InterPro" id="IPR020843">
    <property type="entry name" value="ER"/>
</dbReference>
<dbReference type="InterPro" id="IPR013149">
    <property type="entry name" value="ADH-like_C"/>
</dbReference>
<name>A0A8J4PJQ1_9MYCE</name>
<dbReference type="Pfam" id="PF08240">
    <property type="entry name" value="ADH_N"/>
    <property type="match status" value="1"/>
</dbReference>
<evidence type="ECO:0000313" key="4">
    <source>
        <dbReference type="EMBL" id="KAF2068138.1"/>
    </source>
</evidence>
<dbReference type="InterPro" id="IPR013154">
    <property type="entry name" value="ADH-like_N"/>
</dbReference>
<keyword evidence="5" id="KW-1185">Reference proteome</keyword>
<dbReference type="GO" id="GO:0070402">
    <property type="term" value="F:NADPH binding"/>
    <property type="evidence" value="ECO:0007669"/>
    <property type="project" value="TreeGrafter"/>
</dbReference>
<protein>
    <recommendedName>
        <fullName evidence="3">Enoyl reductase (ER) domain-containing protein</fullName>
    </recommendedName>
</protein>
<feature type="domain" description="Enoyl reductase (ER)" evidence="3">
    <location>
        <begin position="17"/>
        <end position="335"/>
    </location>
</feature>
<dbReference type="SUPFAM" id="SSF51735">
    <property type="entry name" value="NAD(P)-binding Rossmann-fold domains"/>
    <property type="match status" value="1"/>
</dbReference>
<keyword evidence="2" id="KW-0560">Oxidoreductase</keyword>
<evidence type="ECO:0000313" key="5">
    <source>
        <dbReference type="Proteomes" id="UP000695562"/>
    </source>
</evidence>
<accession>A0A8J4PJQ1</accession>
<dbReference type="Proteomes" id="UP000695562">
    <property type="component" value="Unassembled WGS sequence"/>
</dbReference>
<comment type="caution">
    <text evidence="4">The sequence shown here is derived from an EMBL/GenBank/DDBJ whole genome shotgun (WGS) entry which is preliminary data.</text>
</comment>
<dbReference type="PANTHER" id="PTHR48106">
    <property type="entry name" value="QUINONE OXIDOREDUCTASE PIG3-RELATED"/>
    <property type="match status" value="1"/>
</dbReference>
<dbReference type="Gene3D" id="3.40.50.720">
    <property type="entry name" value="NAD(P)-binding Rossmann-like Domain"/>
    <property type="match status" value="1"/>
</dbReference>
<evidence type="ECO:0000256" key="1">
    <source>
        <dbReference type="ARBA" id="ARBA00022857"/>
    </source>
</evidence>
<dbReference type="EMBL" id="AJWJ01001177">
    <property type="protein sequence ID" value="KAF2068138.1"/>
    <property type="molecule type" value="Genomic_DNA"/>
</dbReference>
<evidence type="ECO:0000256" key="2">
    <source>
        <dbReference type="ARBA" id="ARBA00023002"/>
    </source>
</evidence>
<dbReference type="CDD" id="cd08268">
    <property type="entry name" value="MDR2"/>
    <property type="match status" value="1"/>
</dbReference>
<dbReference type="Gene3D" id="3.90.180.10">
    <property type="entry name" value="Medium-chain alcohol dehydrogenases, catalytic domain"/>
    <property type="match status" value="1"/>
</dbReference>
<dbReference type="AlphaFoldDB" id="A0A8J4PJQ1"/>
<dbReference type="SMART" id="SM00829">
    <property type="entry name" value="PKS_ER"/>
    <property type="match status" value="1"/>
</dbReference>
<dbReference type="GO" id="GO:0016651">
    <property type="term" value="F:oxidoreductase activity, acting on NAD(P)H"/>
    <property type="evidence" value="ECO:0007669"/>
    <property type="project" value="TreeGrafter"/>
</dbReference>
<dbReference type="Pfam" id="PF00107">
    <property type="entry name" value="ADH_zinc_N"/>
    <property type="match status" value="1"/>
</dbReference>
<dbReference type="SUPFAM" id="SSF50129">
    <property type="entry name" value="GroES-like"/>
    <property type="match status" value="1"/>
</dbReference>
<dbReference type="InterPro" id="IPR011032">
    <property type="entry name" value="GroES-like_sf"/>
</dbReference>